<comment type="caution">
    <text evidence="3">The sequence shown here is derived from an EMBL/GenBank/DDBJ whole genome shotgun (WGS) entry which is preliminary data.</text>
</comment>
<feature type="region of interest" description="Disordered" evidence="1">
    <location>
        <begin position="1"/>
        <end position="23"/>
    </location>
</feature>
<dbReference type="GO" id="GO:0016787">
    <property type="term" value="F:hydrolase activity"/>
    <property type="evidence" value="ECO:0007669"/>
    <property type="project" value="UniProtKB-KW"/>
</dbReference>
<dbReference type="Proteomes" id="UP000246077">
    <property type="component" value="Unassembled WGS sequence"/>
</dbReference>
<evidence type="ECO:0000259" key="2">
    <source>
        <dbReference type="Pfam" id="PF00144"/>
    </source>
</evidence>
<gene>
    <name evidence="3" type="ORF">DKG75_19625</name>
</gene>
<dbReference type="PANTHER" id="PTHR43283:SF3">
    <property type="entry name" value="BETA-LACTAMASE FAMILY PROTEIN (AFU_ORTHOLOGUE AFUA_5G07500)"/>
    <property type="match status" value="1"/>
</dbReference>
<dbReference type="SUPFAM" id="SSF56601">
    <property type="entry name" value="beta-lactamase/transpeptidase-like"/>
    <property type="match status" value="1"/>
</dbReference>
<evidence type="ECO:0000313" key="3">
    <source>
        <dbReference type="EMBL" id="PWR19164.1"/>
    </source>
</evidence>
<dbReference type="InterPro" id="IPR012338">
    <property type="entry name" value="Beta-lactam/transpept-like"/>
</dbReference>
<dbReference type="InterPro" id="IPR001466">
    <property type="entry name" value="Beta-lactam-related"/>
</dbReference>
<dbReference type="PANTHER" id="PTHR43283">
    <property type="entry name" value="BETA-LACTAMASE-RELATED"/>
    <property type="match status" value="1"/>
</dbReference>
<name>A0A317DXQ0_9PROT</name>
<dbReference type="OrthoDB" id="5705574at2"/>
<keyword evidence="3" id="KW-0378">Hydrolase</keyword>
<evidence type="ECO:0000256" key="1">
    <source>
        <dbReference type="SAM" id="MobiDB-lite"/>
    </source>
</evidence>
<accession>A0A317DXQ0</accession>
<protein>
    <submittedName>
        <fullName evidence="3">Serine hydrolase</fullName>
    </submittedName>
</protein>
<proteinExistence type="predicted"/>
<organism evidence="3 4">
    <name type="scientific">Zavarzinia compransoris</name>
    <dbReference type="NCBI Taxonomy" id="1264899"/>
    <lineage>
        <taxon>Bacteria</taxon>
        <taxon>Pseudomonadati</taxon>
        <taxon>Pseudomonadota</taxon>
        <taxon>Alphaproteobacteria</taxon>
        <taxon>Rhodospirillales</taxon>
        <taxon>Zavarziniaceae</taxon>
        <taxon>Zavarzinia</taxon>
    </lineage>
</organism>
<keyword evidence="4" id="KW-1185">Reference proteome</keyword>
<dbReference type="InterPro" id="IPR050789">
    <property type="entry name" value="Diverse_Enzym_Activities"/>
</dbReference>
<sequence length="404" mass="43597">MRRAFCAHSRPVKPPGEAAPMSPPIYSPDSQGFDADRFARLPRAIEADVEAALIDGAVVIVARGGKIVLHRAFGHAHRDSGRAMALDDVFMSMSLSKQFTNLSVLQRIERGEIAIDTPVAAVVPEFAEHGKDSITIGHLMTHASGLPPVILGDRSLNAADIGSVAAALSRAVPLCPPGEKVMYSPVLAHGLLAEIVRRLDGGGRRFARILAEDVFEPIGMTETALGIPDHLRPRYVPVVVRDPTPGLFPPGVLESSDRLKPDSEMPGGGCTVTAIDLFRFAECWRLRGKGLHRQVLSPALARFALADRTGTMPNEFFDLTPGRPTPSHFSYGFWLRGEGVHASAFGHLASPGTFGGLGAGSHVFWVDPAHDLTYLFLSAGLLEERASVERHRRYADLVHAALER</sequence>
<evidence type="ECO:0000313" key="4">
    <source>
        <dbReference type="Proteomes" id="UP000246077"/>
    </source>
</evidence>
<dbReference type="AlphaFoldDB" id="A0A317DXQ0"/>
<dbReference type="EMBL" id="QGLF01000005">
    <property type="protein sequence ID" value="PWR19164.1"/>
    <property type="molecule type" value="Genomic_DNA"/>
</dbReference>
<dbReference type="Gene3D" id="3.40.710.10">
    <property type="entry name" value="DD-peptidase/beta-lactamase superfamily"/>
    <property type="match status" value="1"/>
</dbReference>
<feature type="domain" description="Beta-lactamase-related" evidence="2">
    <location>
        <begin position="43"/>
        <end position="396"/>
    </location>
</feature>
<dbReference type="Pfam" id="PF00144">
    <property type="entry name" value="Beta-lactamase"/>
    <property type="match status" value="1"/>
</dbReference>
<reference evidence="4" key="1">
    <citation type="submission" date="2018-05" db="EMBL/GenBank/DDBJ databases">
        <title>Zavarzinia sp. HR-AS.</title>
        <authorList>
            <person name="Lee Y."/>
            <person name="Jeon C.O."/>
        </authorList>
    </citation>
    <scope>NUCLEOTIDE SEQUENCE [LARGE SCALE GENOMIC DNA]</scope>
    <source>
        <strain evidence="4">DSM 1231</strain>
    </source>
</reference>